<evidence type="ECO:0000256" key="4">
    <source>
        <dbReference type="SAM" id="SignalP"/>
    </source>
</evidence>
<dbReference type="Pfam" id="PF14905">
    <property type="entry name" value="OMP_b-brl_3"/>
    <property type="match status" value="1"/>
</dbReference>
<evidence type="ECO:0000313" key="7">
    <source>
        <dbReference type="Proteomes" id="UP000236731"/>
    </source>
</evidence>
<name>A0A1H5ST47_9SPHI</name>
<feature type="signal peptide" evidence="4">
    <location>
        <begin position="1"/>
        <end position="19"/>
    </location>
</feature>
<accession>A0A1H5ST47</accession>
<evidence type="ECO:0000256" key="3">
    <source>
        <dbReference type="ARBA" id="ARBA00023237"/>
    </source>
</evidence>
<dbReference type="SUPFAM" id="SSF56935">
    <property type="entry name" value="Porins"/>
    <property type="match status" value="1"/>
</dbReference>
<evidence type="ECO:0000313" key="6">
    <source>
        <dbReference type="EMBL" id="SEF53803.1"/>
    </source>
</evidence>
<dbReference type="SUPFAM" id="SSF49478">
    <property type="entry name" value="Cna protein B-type domain"/>
    <property type="match status" value="1"/>
</dbReference>
<dbReference type="Gene3D" id="2.60.40.1120">
    <property type="entry name" value="Carboxypeptidase-like, regulatory domain"/>
    <property type="match status" value="1"/>
</dbReference>
<evidence type="ECO:0000256" key="2">
    <source>
        <dbReference type="ARBA" id="ARBA00023136"/>
    </source>
</evidence>
<feature type="domain" description="Outer membrane protein beta-barrel" evidence="5">
    <location>
        <begin position="428"/>
        <end position="897"/>
    </location>
</feature>
<organism evidence="6 7">
    <name type="scientific">Sphingobacterium lactis</name>
    <dbReference type="NCBI Taxonomy" id="797291"/>
    <lineage>
        <taxon>Bacteria</taxon>
        <taxon>Pseudomonadati</taxon>
        <taxon>Bacteroidota</taxon>
        <taxon>Sphingobacteriia</taxon>
        <taxon>Sphingobacteriales</taxon>
        <taxon>Sphingobacteriaceae</taxon>
        <taxon>Sphingobacterium</taxon>
    </lineage>
</organism>
<gene>
    <name evidence="6" type="ORF">SAMN05421877_101378</name>
</gene>
<reference evidence="7" key="1">
    <citation type="submission" date="2016-10" db="EMBL/GenBank/DDBJ databases">
        <authorList>
            <person name="Varghese N."/>
            <person name="Submissions S."/>
        </authorList>
    </citation>
    <scope>NUCLEOTIDE SEQUENCE [LARGE SCALE GENOMIC DNA]</scope>
    <source>
        <strain evidence="7">DSM 22361</strain>
    </source>
</reference>
<dbReference type="InterPro" id="IPR036942">
    <property type="entry name" value="Beta-barrel_TonB_sf"/>
</dbReference>
<comment type="subcellular location">
    <subcellularLocation>
        <location evidence="1">Cell outer membrane</location>
    </subcellularLocation>
</comment>
<dbReference type="AlphaFoldDB" id="A0A1H5ST47"/>
<sequence>MKHILFLLLSIFIGHNAFAQVQLQGKVIDKTKNSGLQDATIQLLNLQDSTIRTAKSVDQGAFSVDRLAHGDYQVQVTLLGYKKYEEKLKVQQNNPLLSISLEPGEILIEEINIEAPASIAIKGDTMEFNARNFATRQYADADEMVSQVPGVTVDEDGNVSAHGEEVKRILVDGKEFFSTDPKIALKNLPADIIDKIQLIDEKSEQARFSGFDDGKRNKVINIVTKPDKKKGYFGKANAGKGDSDKFTLSTAMNAFKGDQKIGINIMANNLNETEFHQAGGGSRRSNNNVTGGISDTYAAGANYSNTFLNKKMEVNGNYRFRSVNAFTDTYSDIEYLMGSRANQFQNQHEISDVGNTAHNVNARVRWEIDSLNRLDFTPNISYQKNDRIGSNISSMTKGGTEMLNNSDRTVNNSNNNFSYGAGFTYMRRLKNPGQTISLNVNANKSSNEALGKTLAFNEYYQDAVLNRIDTNDRESTTNGYGSGINTKLAYTHNITKLSRFQANYGYRNTNNYSDRKTMEFLAETGQYEELNERLSNAFRNDFNHHSAGLSYSYNKRDTFRFQIGLNYEHGIRINDRTVPINLKTKADFGSFLPEMTMVYFFNKQRNLEFNYNTATNTPSINQLQDYIDNSNELMVRNGNPNLDQEYNHNLRLQFRDVNRQNGRSFNSNLNFSYINNKIINSTMTTDSTITLFDDIILGAGGQYIVPENVDGEISLRSTNSYGLPIKKWGINLNLNNALFYNRKYAILNKVLTPNHGYGLNQRVGIASNFSRKVILGLDYGVSMNFTNNPQAEIQHYKVINHYFRNKATFEAWKDLTFGYDLSYYYNDGLLNSSGTSTTLMNAFVGYKILKAKNAEIALRGFDLFNNATNINRRITEIAVTDIQSNTLNRYFLLSLTYNLRSFGSMGSDNGDSDSDRRGNRRRNR</sequence>
<dbReference type="Proteomes" id="UP000236731">
    <property type="component" value="Unassembled WGS sequence"/>
</dbReference>
<dbReference type="OrthoDB" id="1086219at2"/>
<dbReference type="Pfam" id="PF13620">
    <property type="entry name" value="CarboxypepD_reg"/>
    <property type="match status" value="1"/>
</dbReference>
<dbReference type="GO" id="GO:0009279">
    <property type="term" value="C:cell outer membrane"/>
    <property type="evidence" value="ECO:0007669"/>
    <property type="project" value="UniProtKB-SubCell"/>
</dbReference>
<dbReference type="EMBL" id="FNUT01000001">
    <property type="protein sequence ID" value="SEF53803.1"/>
    <property type="molecule type" value="Genomic_DNA"/>
</dbReference>
<feature type="chain" id="PRO_5009284288" evidence="4">
    <location>
        <begin position="20"/>
        <end position="924"/>
    </location>
</feature>
<dbReference type="InterPro" id="IPR041700">
    <property type="entry name" value="OMP_b-brl_3"/>
</dbReference>
<keyword evidence="3" id="KW-0998">Cell outer membrane</keyword>
<dbReference type="Gene3D" id="2.40.170.20">
    <property type="entry name" value="TonB-dependent receptor, beta-barrel domain"/>
    <property type="match status" value="1"/>
</dbReference>
<keyword evidence="6" id="KW-0675">Receptor</keyword>
<keyword evidence="4" id="KW-0732">Signal</keyword>
<proteinExistence type="predicted"/>
<dbReference type="RefSeq" id="WP_103905020.1">
    <property type="nucleotide sequence ID" value="NZ_CP049246.1"/>
</dbReference>
<protein>
    <submittedName>
        <fullName evidence="6">Outer membrane receptor proteins, mostly Fe transport</fullName>
    </submittedName>
</protein>
<keyword evidence="2" id="KW-0472">Membrane</keyword>
<keyword evidence="7" id="KW-1185">Reference proteome</keyword>
<evidence type="ECO:0000256" key="1">
    <source>
        <dbReference type="ARBA" id="ARBA00004442"/>
    </source>
</evidence>
<evidence type="ECO:0000259" key="5">
    <source>
        <dbReference type="Pfam" id="PF14905"/>
    </source>
</evidence>